<dbReference type="PANTHER" id="PTHR33908:SF11">
    <property type="entry name" value="MEMBRANE PROTEIN"/>
    <property type="match status" value="1"/>
</dbReference>
<evidence type="ECO:0000256" key="2">
    <source>
        <dbReference type="ARBA" id="ARBA00022475"/>
    </source>
</evidence>
<feature type="transmembrane region" description="Helical" evidence="8">
    <location>
        <begin position="338"/>
        <end position="357"/>
    </location>
</feature>
<feature type="transmembrane region" description="Helical" evidence="8">
    <location>
        <begin position="84"/>
        <end position="105"/>
    </location>
</feature>
<feature type="transmembrane region" description="Helical" evidence="8">
    <location>
        <begin position="284"/>
        <end position="301"/>
    </location>
</feature>
<name>Q1II20_KORVE</name>
<keyword evidence="4 10" id="KW-0808">Transferase</keyword>
<feature type="transmembrane region" description="Helical" evidence="8">
    <location>
        <begin position="111"/>
        <end position="130"/>
    </location>
</feature>
<dbReference type="OrthoDB" id="9811222at2"/>
<dbReference type="GO" id="GO:0016763">
    <property type="term" value="F:pentosyltransferase activity"/>
    <property type="evidence" value="ECO:0007669"/>
    <property type="project" value="TreeGrafter"/>
</dbReference>
<dbReference type="PANTHER" id="PTHR33908">
    <property type="entry name" value="MANNOSYLTRANSFERASE YKCB-RELATED"/>
    <property type="match status" value="1"/>
</dbReference>
<dbReference type="STRING" id="204669.Acid345_4480"/>
<dbReference type="eggNOG" id="COG1807">
    <property type="taxonomic scope" value="Bacteria"/>
</dbReference>
<evidence type="ECO:0000313" key="10">
    <source>
        <dbReference type="EMBL" id="ABF43480.1"/>
    </source>
</evidence>
<evidence type="ECO:0000256" key="4">
    <source>
        <dbReference type="ARBA" id="ARBA00022679"/>
    </source>
</evidence>
<proteinExistence type="predicted"/>
<dbReference type="KEGG" id="aba:Acid345_4480"/>
<gene>
    <name evidence="10" type="ordered locus">Acid345_4480</name>
</gene>
<accession>Q1II20</accession>
<dbReference type="InterPro" id="IPR050297">
    <property type="entry name" value="LipidA_mod_glycosyltrf_83"/>
</dbReference>
<keyword evidence="11" id="KW-1185">Reference proteome</keyword>
<keyword evidence="2" id="KW-1003">Cell membrane</keyword>
<keyword evidence="5 8" id="KW-0812">Transmembrane</keyword>
<dbReference type="Proteomes" id="UP000002432">
    <property type="component" value="Chromosome"/>
</dbReference>
<reference evidence="10 11" key="1">
    <citation type="journal article" date="2009" name="Appl. Environ. Microbiol.">
        <title>Three genomes from the phylum Acidobacteria provide insight into the lifestyles of these microorganisms in soils.</title>
        <authorList>
            <person name="Ward N.L."/>
            <person name="Challacombe J.F."/>
            <person name="Janssen P.H."/>
            <person name="Henrissat B."/>
            <person name="Coutinho P.M."/>
            <person name="Wu M."/>
            <person name="Xie G."/>
            <person name="Haft D.H."/>
            <person name="Sait M."/>
            <person name="Badger J."/>
            <person name="Barabote R.D."/>
            <person name="Bradley B."/>
            <person name="Brettin T.S."/>
            <person name="Brinkac L.M."/>
            <person name="Bruce D."/>
            <person name="Creasy T."/>
            <person name="Daugherty S.C."/>
            <person name="Davidsen T.M."/>
            <person name="DeBoy R.T."/>
            <person name="Detter J.C."/>
            <person name="Dodson R.J."/>
            <person name="Durkin A.S."/>
            <person name="Ganapathy A."/>
            <person name="Gwinn-Giglio M."/>
            <person name="Han C.S."/>
            <person name="Khouri H."/>
            <person name="Kiss H."/>
            <person name="Kothari S.P."/>
            <person name="Madupu R."/>
            <person name="Nelson K.E."/>
            <person name="Nelson W.C."/>
            <person name="Paulsen I."/>
            <person name="Penn K."/>
            <person name="Ren Q."/>
            <person name="Rosovitz M.J."/>
            <person name="Selengut J.D."/>
            <person name="Shrivastava S."/>
            <person name="Sullivan S.A."/>
            <person name="Tapia R."/>
            <person name="Thompson L.S."/>
            <person name="Watkins K.L."/>
            <person name="Yang Q."/>
            <person name="Yu C."/>
            <person name="Zafar N."/>
            <person name="Zhou L."/>
            <person name="Kuske C.R."/>
        </authorList>
    </citation>
    <scope>NUCLEOTIDE SEQUENCE [LARGE SCALE GENOMIC DNA]</scope>
    <source>
        <strain evidence="10 11">Ellin345</strain>
    </source>
</reference>
<comment type="subcellular location">
    <subcellularLocation>
        <location evidence="1">Cell membrane</location>
        <topology evidence="1">Multi-pass membrane protein</topology>
    </subcellularLocation>
</comment>
<sequence>MASPAQTAPLQNSSFTHSLLFPAWCVAAVIFILHIVTAPYYGYFRDELYFIACSDHLAAGYVDFAPLAAWILKANRVIFGDSLYALRWLPGLAHAALVVLTGMLARELGGKRFAVLLSAIAVGFTPVILCDSTRYSMNPFEPLFWMSALYLLIRVINGGDERLLLGLGVACGLGVENKHSTIFFMAALLLALALTPQRRFFASKWFWGAVGITIALALPNLIWQIQHDYPTYVDLHNVKVMHKNVELPPLPWIKQQIVMLNQALALLWIPAIGFLLWHRDGKKYRVVGLTFLFFFLELMLMKGKDYYVAPIYPVMFAAGCVLWETLSEVRFRWIRRTLAVVTVVASLVAVPIVVPILPPEKANAYIRALAGDGQKTEVGMHSQLPQYFADEFGWPELVEKTAQLYHSLPPEEQAKTAILGGSYGDAGAIDFFGAKYGLPKSISAHQNYWYWGPRDYTGESVIILHWRRSSVEKHCSSVVEGPTLDHPWAMEEEHYTIWLCKGMKPGLQEFWPDLKNWN</sequence>
<feature type="transmembrane region" description="Helical" evidence="8">
    <location>
        <begin position="21"/>
        <end position="42"/>
    </location>
</feature>
<protein>
    <submittedName>
        <fullName evidence="10">Glycosyl transferase, family 39</fullName>
    </submittedName>
</protein>
<dbReference type="HOGENOM" id="CLU_037625_0_0_0"/>
<keyword evidence="6 8" id="KW-1133">Transmembrane helix</keyword>
<dbReference type="RefSeq" id="WP_011525277.1">
    <property type="nucleotide sequence ID" value="NC_008009.1"/>
</dbReference>
<dbReference type="Pfam" id="PF13231">
    <property type="entry name" value="PMT_2"/>
    <property type="match status" value="1"/>
</dbReference>
<evidence type="ECO:0000313" key="11">
    <source>
        <dbReference type="Proteomes" id="UP000002432"/>
    </source>
</evidence>
<feature type="transmembrane region" description="Helical" evidence="8">
    <location>
        <begin position="307"/>
        <end position="326"/>
    </location>
</feature>
<keyword evidence="7 8" id="KW-0472">Membrane</keyword>
<dbReference type="EnsemblBacteria" id="ABF43480">
    <property type="protein sequence ID" value="ABF43480"/>
    <property type="gene ID" value="Acid345_4480"/>
</dbReference>
<dbReference type="GO" id="GO:0005886">
    <property type="term" value="C:plasma membrane"/>
    <property type="evidence" value="ECO:0007669"/>
    <property type="project" value="UniProtKB-SubCell"/>
</dbReference>
<evidence type="ECO:0000256" key="1">
    <source>
        <dbReference type="ARBA" id="ARBA00004651"/>
    </source>
</evidence>
<evidence type="ECO:0000256" key="5">
    <source>
        <dbReference type="ARBA" id="ARBA00022692"/>
    </source>
</evidence>
<feature type="domain" description="Glycosyltransferase RgtA/B/C/D-like" evidence="9">
    <location>
        <begin position="65"/>
        <end position="223"/>
    </location>
</feature>
<organism evidence="10 11">
    <name type="scientific">Koribacter versatilis (strain Ellin345)</name>
    <dbReference type="NCBI Taxonomy" id="204669"/>
    <lineage>
        <taxon>Bacteria</taxon>
        <taxon>Pseudomonadati</taxon>
        <taxon>Acidobacteriota</taxon>
        <taxon>Terriglobia</taxon>
        <taxon>Terriglobales</taxon>
        <taxon>Candidatus Korobacteraceae</taxon>
        <taxon>Candidatus Korobacter</taxon>
    </lineage>
</organism>
<evidence type="ECO:0000256" key="7">
    <source>
        <dbReference type="ARBA" id="ARBA00023136"/>
    </source>
</evidence>
<feature type="transmembrane region" description="Helical" evidence="8">
    <location>
        <begin position="179"/>
        <end position="196"/>
    </location>
</feature>
<evidence type="ECO:0000256" key="8">
    <source>
        <dbReference type="SAM" id="Phobius"/>
    </source>
</evidence>
<dbReference type="EMBL" id="CP000360">
    <property type="protein sequence ID" value="ABF43480.1"/>
    <property type="molecule type" value="Genomic_DNA"/>
</dbReference>
<feature type="transmembrane region" description="Helical" evidence="8">
    <location>
        <begin position="205"/>
        <end position="225"/>
    </location>
</feature>
<dbReference type="GO" id="GO:0009103">
    <property type="term" value="P:lipopolysaccharide biosynthetic process"/>
    <property type="evidence" value="ECO:0007669"/>
    <property type="project" value="UniProtKB-ARBA"/>
</dbReference>
<dbReference type="InterPro" id="IPR038731">
    <property type="entry name" value="RgtA/B/C-like"/>
</dbReference>
<feature type="transmembrane region" description="Helical" evidence="8">
    <location>
        <begin position="257"/>
        <end position="277"/>
    </location>
</feature>
<evidence type="ECO:0000259" key="9">
    <source>
        <dbReference type="Pfam" id="PF13231"/>
    </source>
</evidence>
<feature type="transmembrane region" description="Helical" evidence="8">
    <location>
        <begin position="48"/>
        <end position="72"/>
    </location>
</feature>
<keyword evidence="3" id="KW-0328">Glycosyltransferase</keyword>
<evidence type="ECO:0000256" key="6">
    <source>
        <dbReference type="ARBA" id="ARBA00022989"/>
    </source>
</evidence>
<dbReference type="AlphaFoldDB" id="Q1II20"/>
<evidence type="ECO:0000256" key="3">
    <source>
        <dbReference type="ARBA" id="ARBA00022676"/>
    </source>
</evidence>